<evidence type="ECO:0000256" key="2">
    <source>
        <dbReference type="SAM" id="SignalP"/>
    </source>
</evidence>
<feature type="signal peptide" evidence="2">
    <location>
        <begin position="1"/>
        <end position="23"/>
    </location>
</feature>
<dbReference type="EMBL" id="HACG01023763">
    <property type="protein sequence ID" value="CEK70628.1"/>
    <property type="molecule type" value="Transcribed_RNA"/>
</dbReference>
<evidence type="ECO:0000313" key="4">
    <source>
        <dbReference type="EMBL" id="CEK70629.1"/>
    </source>
</evidence>
<reference evidence="3" key="1">
    <citation type="submission" date="2014-12" db="EMBL/GenBank/DDBJ databases">
        <title>Insight into the proteome of Arion vulgaris.</title>
        <authorList>
            <person name="Aradska J."/>
            <person name="Bulat T."/>
            <person name="Smidak R."/>
            <person name="Sarate P."/>
            <person name="Gangsoo J."/>
            <person name="Sialana F."/>
            <person name="Bilban M."/>
            <person name="Lubec G."/>
        </authorList>
    </citation>
    <scope>NUCLEOTIDE SEQUENCE</scope>
    <source>
        <tissue evidence="3">Skin</tissue>
    </source>
</reference>
<sequence>MLLSKRSVVLLLVTFEVYISAQASSTKLPESPTSNIAAIMKRLQKKGQVRPRRSYIDNRIDTFPIEPVYFSQRNHDSSQQPEPDHSFQHPYGFDMDHDSELDLLSSLGIKEVPLKGEHHAPVLPHQQHSEPLDLVSLLIDDGDLKDGPEFDFSPLPPVLDVTAPVSERAEKEAATIMDEFLNFLALKESGALNDCLKRQQ</sequence>
<protein>
    <submittedName>
        <fullName evidence="3">Uncharacterized protein</fullName>
    </submittedName>
</protein>
<evidence type="ECO:0000313" key="3">
    <source>
        <dbReference type="EMBL" id="CEK70628.1"/>
    </source>
</evidence>
<organism evidence="3">
    <name type="scientific">Arion vulgaris</name>
    <dbReference type="NCBI Taxonomy" id="1028688"/>
    <lineage>
        <taxon>Eukaryota</taxon>
        <taxon>Metazoa</taxon>
        <taxon>Spiralia</taxon>
        <taxon>Lophotrochozoa</taxon>
        <taxon>Mollusca</taxon>
        <taxon>Gastropoda</taxon>
        <taxon>Heterobranchia</taxon>
        <taxon>Euthyneura</taxon>
        <taxon>Panpulmonata</taxon>
        <taxon>Eupulmonata</taxon>
        <taxon>Stylommatophora</taxon>
        <taxon>Helicina</taxon>
        <taxon>Arionoidea</taxon>
        <taxon>Arionidae</taxon>
        <taxon>Arion</taxon>
    </lineage>
</organism>
<gene>
    <name evidence="3" type="primary">ORF74993</name>
    <name evidence="4" type="synonym">ORF74995</name>
</gene>
<feature type="region of interest" description="Disordered" evidence="1">
    <location>
        <begin position="73"/>
        <end position="92"/>
    </location>
</feature>
<proteinExistence type="predicted"/>
<evidence type="ECO:0000256" key="1">
    <source>
        <dbReference type="SAM" id="MobiDB-lite"/>
    </source>
</evidence>
<dbReference type="EMBL" id="HACG01023764">
    <property type="protein sequence ID" value="CEK70629.1"/>
    <property type="molecule type" value="Transcribed_RNA"/>
</dbReference>
<feature type="chain" id="PRO_5007391425" evidence="2">
    <location>
        <begin position="24"/>
        <end position="200"/>
    </location>
</feature>
<name>A0A0B6ZPZ2_9EUPU</name>
<dbReference type="AlphaFoldDB" id="A0A0B6ZPZ2"/>
<keyword evidence="2" id="KW-0732">Signal</keyword>
<accession>A0A0B6ZPZ2</accession>